<dbReference type="InterPro" id="IPR034161">
    <property type="entry name" value="Pepsin-like_plant"/>
</dbReference>
<dbReference type="InterPro" id="IPR033121">
    <property type="entry name" value="PEPTIDASE_A1"/>
</dbReference>
<dbReference type="PANTHER" id="PTHR47967:SF123">
    <property type="entry name" value="ASPARTIC PROTEINASE NEPENTHESIN-1-LIKE"/>
    <property type="match status" value="1"/>
</dbReference>
<evidence type="ECO:0000256" key="5">
    <source>
        <dbReference type="ARBA" id="ARBA00023180"/>
    </source>
</evidence>
<name>A0A922DSR7_CARIL</name>
<evidence type="ECO:0000256" key="4">
    <source>
        <dbReference type="ARBA" id="ARBA00022801"/>
    </source>
</evidence>
<evidence type="ECO:0000256" key="3">
    <source>
        <dbReference type="ARBA" id="ARBA00022750"/>
    </source>
</evidence>
<keyword evidence="3" id="KW-0064">Aspartyl protease</keyword>
<dbReference type="PANTHER" id="PTHR47967">
    <property type="entry name" value="OS07G0603500 PROTEIN-RELATED"/>
    <property type="match status" value="1"/>
</dbReference>
<comment type="caution">
    <text evidence="7">The sequence shown here is derived from an EMBL/GenBank/DDBJ whole genome shotgun (WGS) entry which is preliminary data.</text>
</comment>
<evidence type="ECO:0000313" key="7">
    <source>
        <dbReference type="EMBL" id="KAG6689597.1"/>
    </source>
</evidence>
<sequence>GLSLKIIPRDSPESPLYAGNLTQLESIERFIKSSEAGSQYILGTKSTTTTTNSTLLSYQPENIRLRLLLEGVKFLVQVGIGTPEKQMFLFVDTGGGLIWTQCEPCTNCYPQAYPIYDSTASISYRKLPCNHPLCQGDSALYQFVDGECVYHYEYGSGETTKGIASLDTFELLVGDQTTTEFIPDIIFGCSKESHFPQFAQNGVISGILGLNLSPDSLVSQLFDDEDRRFSHCFVPFPDAMMSPSFLKFGNDIPPPPANIQTTPFVTPPWSFHYHLNLLDISVSSHRIGFRPDTFKIKQDGSGGCTIDSGTLITQIDQNTVGIDAFSVYPPDFGDFATMTYHFEGGDYFVDSMYVNYYSDIGYYFCVSVREGNGQSILGAWHQQNMRITYDIHG</sequence>
<proteinExistence type="inferred from homology"/>
<dbReference type="Pfam" id="PF14541">
    <property type="entry name" value="TAXi_C"/>
    <property type="match status" value="1"/>
</dbReference>
<dbReference type="GO" id="GO:0005576">
    <property type="term" value="C:extracellular region"/>
    <property type="evidence" value="ECO:0007669"/>
    <property type="project" value="TreeGrafter"/>
</dbReference>
<dbReference type="InterPro" id="IPR032799">
    <property type="entry name" value="TAXi_C"/>
</dbReference>
<keyword evidence="4" id="KW-0378">Hydrolase</keyword>
<keyword evidence="2" id="KW-0645">Protease</keyword>
<organism evidence="7 8">
    <name type="scientific">Carya illinoinensis</name>
    <name type="common">Pecan</name>
    <dbReference type="NCBI Taxonomy" id="32201"/>
    <lineage>
        <taxon>Eukaryota</taxon>
        <taxon>Viridiplantae</taxon>
        <taxon>Streptophyta</taxon>
        <taxon>Embryophyta</taxon>
        <taxon>Tracheophyta</taxon>
        <taxon>Spermatophyta</taxon>
        <taxon>Magnoliopsida</taxon>
        <taxon>eudicotyledons</taxon>
        <taxon>Gunneridae</taxon>
        <taxon>Pentapetalae</taxon>
        <taxon>rosids</taxon>
        <taxon>fabids</taxon>
        <taxon>Fagales</taxon>
        <taxon>Juglandaceae</taxon>
        <taxon>Carya</taxon>
    </lineage>
</organism>
<feature type="non-terminal residue" evidence="7">
    <location>
        <position position="393"/>
    </location>
</feature>
<dbReference type="InterPro" id="IPR032861">
    <property type="entry name" value="TAXi_N"/>
</dbReference>
<accession>A0A922DSR7</accession>
<keyword evidence="5" id="KW-0325">Glycoprotein</keyword>
<comment type="similarity">
    <text evidence="1">Belongs to the peptidase A1 family.</text>
</comment>
<dbReference type="PROSITE" id="PS51767">
    <property type="entry name" value="PEPTIDASE_A1"/>
    <property type="match status" value="1"/>
</dbReference>
<evidence type="ECO:0000259" key="6">
    <source>
        <dbReference type="PROSITE" id="PS51767"/>
    </source>
</evidence>
<evidence type="ECO:0000256" key="2">
    <source>
        <dbReference type="ARBA" id="ARBA00022670"/>
    </source>
</evidence>
<protein>
    <recommendedName>
        <fullName evidence="6">Peptidase A1 domain-containing protein</fullName>
    </recommendedName>
</protein>
<evidence type="ECO:0000256" key="1">
    <source>
        <dbReference type="ARBA" id="ARBA00007447"/>
    </source>
</evidence>
<evidence type="ECO:0000313" key="8">
    <source>
        <dbReference type="Proteomes" id="UP000811246"/>
    </source>
</evidence>
<dbReference type="EMBL" id="CM031835">
    <property type="protein sequence ID" value="KAG6689597.1"/>
    <property type="molecule type" value="Genomic_DNA"/>
</dbReference>
<feature type="non-terminal residue" evidence="7">
    <location>
        <position position="1"/>
    </location>
</feature>
<dbReference type="Pfam" id="PF14543">
    <property type="entry name" value="TAXi_N"/>
    <property type="match status" value="1"/>
</dbReference>
<gene>
    <name evidence="7" type="ORF">I3842_11G183600</name>
</gene>
<dbReference type="CDD" id="cd05476">
    <property type="entry name" value="pepsin_A_like_plant"/>
    <property type="match status" value="1"/>
</dbReference>
<dbReference type="GO" id="GO:0004190">
    <property type="term" value="F:aspartic-type endopeptidase activity"/>
    <property type="evidence" value="ECO:0007669"/>
    <property type="project" value="UniProtKB-KW"/>
</dbReference>
<dbReference type="InterPro" id="IPR051708">
    <property type="entry name" value="Plant_Aspart_Prot_A1"/>
</dbReference>
<dbReference type="Proteomes" id="UP000811246">
    <property type="component" value="Chromosome 11"/>
</dbReference>
<reference evidence="7" key="1">
    <citation type="submission" date="2021-01" db="EMBL/GenBank/DDBJ databases">
        <authorList>
            <person name="Lovell J.T."/>
            <person name="Bentley N."/>
            <person name="Bhattarai G."/>
            <person name="Jenkins J.W."/>
            <person name="Sreedasyam A."/>
            <person name="Alarcon Y."/>
            <person name="Bock C."/>
            <person name="Boston L."/>
            <person name="Carlson J."/>
            <person name="Cervantes K."/>
            <person name="Clermont K."/>
            <person name="Krom N."/>
            <person name="Kubenka K."/>
            <person name="Mamidi S."/>
            <person name="Mattison C."/>
            <person name="Monteros M."/>
            <person name="Pisani C."/>
            <person name="Plott C."/>
            <person name="Rajasekar S."/>
            <person name="Rhein H.S."/>
            <person name="Rohla C."/>
            <person name="Song M."/>
            <person name="Hilaire R.S."/>
            <person name="Shu S."/>
            <person name="Wells L."/>
            <person name="Wang X."/>
            <person name="Webber J."/>
            <person name="Heerema R.J."/>
            <person name="Klein P."/>
            <person name="Conner P."/>
            <person name="Grauke L."/>
            <person name="Grimwood J."/>
            <person name="Schmutz J."/>
            <person name="Randall J.J."/>
        </authorList>
    </citation>
    <scope>NUCLEOTIDE SEQUENCE</scope>
    <source>
        <tissue evidence="7">Leaf</tissue>
    </source>
</reference>
<dbReference type="GO" id="GO:0006508">
    <property type="term" value="P:proteolysis"/>
    <property type="evidence" value="ECO:0007669"/>
    <property type="project" value="UniProtKB-KW"/>
</dbReference>
<dbReference type="AlphaFoldDB" id="A0A922DSR7"/>
<feature type="domain" description="Peptidase A1" evidence="6">
    <location>
        <begin position="74"/>
        <end position="393"/>
    </location>
</feature>